<accession>A0A1E8F1D4</accession>
<dbReference type="SUPFAM" id="SSF55785">
    <property type="entry name" value="PYP-like sensor domain (PAS domain)"/>
    <property type="match status" value="1"/>
</dbReference>
<dbReference type="Gene3D" id="3.30.450.20">
    <property type="entry name" value="PAS domain"/>
    <property type="match status" value="1"/>
</dbReference>
<dbReference type="SMART" id="SM00052">
    <property type="entry name" value="EAL"/>
    <property type="match status" value="1"/>
</dbReference>
<dbReference type="Proteomes" id="UP000175744">
    <property type="component" value="Unassembled WGS sequence"/>
</dbReference>
<dbReference type="InterPro" id="IPR052155">
    <property type="entry name" value="Biofilm_reg_signaling"/>
</dbReference>
<evidence type="ECO:0000259" key="2">
    <source>
        <dbReference type="PROSITE" id="PS50883"/>
    </source>
</evidence>
<dbReference type="Pfam" id="PF00563">
    <property type="entry name" value="EAL"/>
    <property type="match status" value="1"/>
</dbReference>
<keyword evidence="4" id="KW-0378">Hydrolase</keyword>
<dbReference type="CDD" id="cd01948">
    <property type="entry name" value="EAL"/>
    <property type="match status" value="1"/>
</dbReference>
<organism evidence="4 5">
    <name type="scientific">Clostridium acetireducens DSM 10703</name>
    <dbReference type="NCBI Taxonomy" id="1121290"/>
    <lineage>
        <taxon>Bacteria</taxon>
        <taxon>Bacillati</taxon>
        <taxon>Bacillota</taxon>
        <taxon>Clostridia</taxon>
        <taxon>Eubacteriales</taxon>
        <taxon>Clostridiaceae</taxon>
        <taxon>Clostridium</taxon>
    </lineage>
</organism>
<proteinExistence type="predicted"/>
<evidence type="ECO:0000313" key="5">
    <source>
        <dbReference type="Proteomes" id="UP000175744"/>
    </source>
</evidence>
<dbReference type="InterPro" id="IPR001633">
    <property type="entry name" value="EAL_dom"/>
</dbReference>
<dbReference type="SMART" id="SM00091">
    <property type="entry name" value="PAS"/>
    <property type="match status" value="1"/>
</dbReference>
<dbReference type="Pfam" id="PF00989">
    <property type="entry name" value="PAS"/>
    <property type="match status" value="1"/>
</dbReference>
<dbReference type="Gene3D" id="3.20.20.450">
    <property type="entry name" value="EAL domain"/>
    <property type="match status" value="1"/>
</dbReference>
<dbReference type="PANTHER" id="PTHR44757">
    <property type="entry name" value="DIGUANYLATE CYCLASE DGCP"/>
    <property type="match status" value="1"/>
</dbReference>
<dbReference type="PROSITE" id="PS50112">
    <property type="entry name" value="PAS"/>
    <property type="match status" value="1"/>
</dbReference>
<sequence length="592" mass="68477">MNNLFFLNVLDKLNEGIIILNKDLEICMWNGYLESFTGKIKEEVIGKKIYDVSPLLKNNMYIDIFKNALKNGESRFCSGVLHKAFIPSKNKDINKELRQSMQVNIIEYNKNIYILIQIMNVTSQYERVKKLKSYIKKLDYTKKELEESEKRYKILFEKVKQFAYYDSLTGLPNRKLFMETLNRTILEKNKFSVIFLDMDKFKNINDTYGHDIGDKFLIQVSKRLKNVITKDDMVARLGGDEFVILQLNIDSKLDCVKVAQKITKVLDKPINVGNITLYTSASIGVAIYPDDGQDKNILLKNADTAMYKAKELEKNKFKFFNNSMYKSISYKTKIENDIRRALKNNEFEIYYQPQIDIFTKKIVGLEALLRWNNPFLGIIFPDDFISVAEESGLIIPIGEWTIKNCCMQMKKWIDKGYFLNSVAINVSAIQLEQSNFEMIIKNALKKTGVPPYLLEIEITERKVMKRLEESISLLKRLKKMGIKIALDDFGTGCSSLSYLKKLPINTLKLDKSFMDKISKGSNEEAILDGVILLAHKMKIDVVIEGVESEEQFDIIKNKKCDKVQGYLFGKPVPAYEIEEKLSRKSIKNDNTM</sequence>
<dbReference type="NCBIfam" id="TIGR00254">
    <property type="entry name" value="GGDEF"/>
    <property type="match status" value="1"/>
</dbReference>
<dbReference type="CDD" id="cd01949">
    <property type="entry name" value="GGDEF"/>
    <property type="match status" value="1"/>
</dbReference>
<dbReference type="InterPro" id="IPR029787">
    <property type="entry name" value="Nucleotide_cyclase"/>
</dbReference>
<dbReference type="FunFam" id="3.20.20.450:FF:000001">
    <property type="entry name" value="Cyclic di-GMP phosphodiesterase yahA"/>
    <property type="match status" value="1"/>
</dbReference>
<dbReference type="FunFam" id="3.30.70.270:FF:000001">
    <property type="entry name" value="Diguanylate cyclase domain protein"/>
    <property type="match status" value="1"/>
</dbReference>
<dbReference type="InterPro" id="IPR035919">
    <property type="entry name" value="EAL_sf"/>
</dbReference>
<dbReference type="Gene3D" id="3.30.70.270">
    <property type="match status" value="1"/>
</dbReference>
<dbReference type="PATRIC" id="fig|1121290.3.peg.590"/>
<dbReference type="PANTHER" id="PTHR44757:SF2">
    <property type="entry name" value="BIOFILM ARCHITECTURE MAINTENANCE PROTEIN MBAA"/>
    <property type="match status" value="1"/>
</dbReference>
<dbReference type="OrthoDB" id="9762141at2"/>
<dbReference type="CDD" id="cd00130">
    <property type="entry name" value="PAS"/>
    <property type="match status" value="1"/>
</dbReference>
<dbReference type="InterPro" id="IPR000014">
    <property type="entry name" value="PAS"/>
</dbReference>
<dbReference type="PROSITE" id="PS50883">
    <property type="entry name" value="EAL"/>
    <property type="match status" value="1"/>
</dbReference>
<gene>
    <name evidence="4" type="primary">gmr_1</name>
    <name evidence="4" type="ORF">CLOACE_05800</name>
</gene>
<keyword evidence="5" id="KW-1185">Reference proteome</keyword>
<evidence type="ECO:0000313" key="4">
    <source>
        <dbReference type="EMBL" id="OFI06994.1"/>
    </source>
</evidence>
<reference evidence="4 5" key="1">
    <citation type="submission" date="2016-06" db="EMBL/GenBank/DDBJ databases">
        <title>Genome sequence of Clostridium acetireducens DSM 10703.</title>
        <authorList>
            <person name="Poehlein A."/>
            <person name="Fluechter S."/>
            <person name="Duerre P."/>
            <person name="Daniel R."/>
        </authorList>
    </citation>
    <scope>NUCLEOTIDE SEQUENCE [LARGE SCALE GENOMIC DNA]</scope>
    <source>
        <strain evidence="4 5">DSM 10703</strain>
    </source>
</reference>
<name>A0A1E8F1D4_9CLOT</name>
<dbReference type="Pfam" id="PF00990">
    <property type="entry name" value="GGDEF"/>
    <property type="match status" value="1"/>
</dbReference>
<dbReference type="AlphaFoldDB" id="A0A1E8F1D4"/>
<dbReference type="GO" id="GO:0006355">
    <property type="term" value="P:regulation of DNA-templated transcription"/>
    <property type="evidence" value="ECO:0007669"/>
    <property type="project" value="InterPro"/>
</dbReference>
<dbReference type="SUPFAM" id="SSF141868">
    <property type="entry name" value="EAL domain-like"/>
    <property type="match status" value="1"/>
</dbReference>
<feature type="domain" description="EAL" evidence="2">
    <location>
        <begin position="331"/>
        <end position="585"/>
    </location>
</feature>
<dbReference type="SMART" id="SM00267">
    <property type="entry name" value="GGDEF"/>
    <property type="match status" value="1"/>
</dbReference>
<dbReference type="RefSeq" id="WP_070109544.1">
    <property type="nucleotide sequence ID" value="NZ_LZFO01000006.1"/>
</dbReference>
<comment type="caution">
    <text evidence="4">The sequence shown here is derived from an EMBL/GenBank/DDBJ whole genome shotgun (WGS) entry which is preliminary data.</text>
</comment>
<feature type="domain" description="PAS" evidence="1">
    <location>
        <begin position="2"/>
        <end position="72"/>
    </location>
</feature>
<dbReference type="InterPro" id="IPR013767">
    <property type="entry name" value="PAS_fold"/>
</dbReference>
<dbReference type="SUPFAM" id="SSF55073">
    <property type="entry name" value="Nucleotide cyclase"/>
    <property type="match status" value="1"/>
</dbReference>
<dbReference type="EC" id="3.1.4.52" evidence="4"/>
<dbReference type="EMBL" id="LZFO01000006">
    <property type="protein sequence ID" value="OFI06994.1"/>
    <property type="molecule type" value="Genomic_DNA"/>
</dbReference>
<dbReference type="PROSITE" id="PS50887">
    <property type="entry name" value="GGDEF"/>
    <property type="match status" value="1"/>
</dbReference>
<evidence type="ECO:0000259" key="3">
    <source>
        <dbReference type="PROSITE" id="PS50887"/>
    </source>
</evidence>
<protein>
    <submittedName>
        <fullName evidence="4">Cyclic di-GMP phosphodiesterase Gmr</fullName>
        <ecNumber evidence="4">3.1.4.52</ecNumber>
    </submittedName>
</protein>
<feature type="domain" description="GGDEF" evidence="3">
    <location>
        <begin position="189"/>
        <end position="322"/>
    </location>
</feature>
<dbReference type="GO" id="GO:0071111">
    <property type="term" value="F:cyclic-guanylate-specific phosphodiesterase activity"/>
    <property type="evidence" value="ECO:0007669"/>
    <property type="project" value="UniProtKB-EC"/>
</dbReference>
<dbReference type="InterPro" id="IPR043128">
    <property type="entry name" value="Rev_trsase/Diguanyl_cyclase"/>
</dbReference>
<evidence type="ECO:0000259" key="1">
    <source>
        <dbReference type="PROSITE" id="PS50112"/>
    </source>
</evidence>
<dbReference type="InterPro" id="IPR000160">
    <property type="entry name" value="GGDEF_dom"/>
</dbReference>
<dbReference type="STRING" id="1121290.CLAOCE_05800"/>
<dbReference type="InterPro" id="IPR035965">
    <property type="entry name" value="PAS-like_dom_sf"/>
</dbReference>